<proteinExistence type="predicted"/>
<feature type="domain" description="TonB C-terminal" evidence="6">
    <location>
        <begin position="26"/>
        <end position="120"/>
    </location>
</feature>
<keyword evidence="3" id="KW-1133">Transmembrane helix</keyword>
<feature type="signal peptide" evidence="5">
    <location>
        <begin position="1"/>
        <end position="17"/>
    </location>
</feature>
<keyword evidence="2" id="KW-0812">Transmembrane</keyword>
<accession>A0ABT8YEW6</accession>
<evidence type="ECO:0000313" key="8">
    <source>
        <dbReference type="Proteomes" id="UP001169764"/>
    </source>
</evidence>
<organism evidence="7 8">
    <name type="scientific">Sphingomonas natans</name>
    <dbReference type="NCBI Taxonomy" id="3063330"/>
    <lineage>
        <taxon>Bacteria</taxon>
        <taxon>Pseudomonadati</taxon>
        <taxon>Pseudomonadota</taxon>
        <taxon>Alphaproteobacteria</taxon>
        <taxon>Sphingomonadales</taxon>
        <taxon>Sphingomonadaceae</taxon>
        <taxon>Sphingomonas</taxon>
    </lineage>
</organism>
<dbReference type="Pfam" id="PF03544">
    <property type="entry name" value="TonB_C"/>
    <property type="match status" value="1"/>
</dbReference>
<dbReference type="SUPFAM" id="SSF74653">
    <property type="entry name" value="TolA/TonB C-terminal domain"/>
    <property type="match status" value="1"/>
</dbReference>
<dbReference type="EMBL" id="JAUOTP010000012">
    <property type="protein sequence ID" value="MDO6416861.1"/>
    <property type="molecule type" value="Genomic_DNA"/>
</dbReference>
<dbReference type="NCBIfam" id="TIGR01352">
    <property type="entry name" value="tonB_Cterm"/>
    <property type="match status" value="1"/>
</dbReference>
<evidence type="ECO:0000259" key="6">
    <source>
        <dbReference type="PROSITE" id="PS52015"/>
    </source>
</evidence>
<dbReference type="RefSeq" id="WP_303546758.1">
    <property type="nucleotide sequence ID" value="NZ_JAUOTP010000012.1"/>
</dbReference>
<evidence type="ECO:0000313" key="7">
    <source>
        <dbReference type="EMBL" id="MDO6416861.1"/>
    </source>
</evidence>
<feature type="chain" id="PRO_5045055294" evidence="5">
    <location>
        <begin position="18"/>
        <end position="274"/>
    </location>
</feature>
<evidence type="ECO:0000256" key="2">
    <source>
        <dbReference type="ARBA" id="ARBA00022692"/>
    </source>
</evidence>
<keyword evidence="4" id="KW-0472">Membrane</keyword>
<comment type="caution">
    <text evidence="7">The sequence shown here is derived from an EMBL/GenBank/DDBJ whole genome shotgun (WGS) entry which is preliminary data.</text>
</comment>
<dbReference type="InterPro" id="IPR006260">
    <property type="entry name" value="TonB/TolA_C"/>
</dbReference>
<evidence type="ECO:0000256" key="5">
    <source>
        <dbReference type="SAM" id="SignalP"/>
    </source>
</evidence>
<comment type="subcellular location">
    <subcellularLocation>
        <location evidence="1">Membrane</location>
        <topology evidence="1">Single-pass membrane protein</topology>
    </subcellularLocation>
</comment>
<evidence type="ECO:0000256" key="4">
    <source>
        <dbReference type="ARBA" id="ARBA00023136"/>
    </source>
</evidence>
<dbReference type="Proteomes" id="UP001169764">
    <property type="component" value="Unassembled WGS sequence"/>
</dbReference>
<keyword evidence="5" id="KW-0732">Signal</keyword>
<name>A0ABT8YEW6_9SPHN</name>
<protein>
    <submittedName>
        <fullName evidence="7">Energy transducer TonB</fullName>
    </submittedName>
</protein>
<sequence>MIAVMAMMMAASSDTSAAATKPYRILVPIGQQAGWFQAEDYPPISIAQKAEGIVHFAVEISPDGKPTACRIVKSSGNEGLDGATCKALMARARFHPLIDKKGQPTTATFDQVVRWRLPVKTATEEISDRTFTAHAIIAPTGEVVECTMSGSGPARFGTSGNNCGPFGERGFLANLMGADYAKARTSDIRLQVSYEGLPEHGAGRTPDFYLLLAESEIAVNRDGSMGKCTSVRPLQMQGRSVDLCNIVAMAPPRFQPGTVNKRAIFVLDLSVSYK</sequence>
<gene>
    <name evidence="7" type="ORF">Q4F19_20930</name>
</gene>
<keyword evidence="8" id="KW-1185">Reference proteome</keyword>
<evidence type="ECO:0000256" key="1">
    <source>
        <dbReference type="ARBA" id="ARBA00004167"/>
    </source>
</evidence>
<dbReference type="PROSITE" id="PS52015">
    <property type="entry name" value="TONB_CTD"/>
    <property type="match status" value="1"/>
</dbReference>
<reference evidence="7" key="1">
    <citation type="submission" date="2023-07" db="EMBL/GenBank/DDBJ databases">
        <authorList>
            <person name="Kim M."/>
        </authorList>
    </citation>
    <scope>NUCLEOTIDE SEQUENCE</scope>
    <source>
        <strain evidence="7">BIUV-7</strain>
    </source>
</reference>
<dbReference type="InterPro" id="IPR037682">
    <property type="entry name" value="TonB_C"/>
</dbReference>
<evidence type="ECO:0000256" key="3">
    <source>
        <dbReference type="ARBA" id="ARBA00022989"/>
    </source>
</evidence>
<dbReference type="Gene3D" id="3.30.1150.10">
    <property type="match status" value="1"/>
</dbReference>